<comment type="caution">
    <text evidence="1">The sequence shown here is derived from an EMBL/GenBank/DDBJ whole genome shotgun (WGS) entry which is preliminary data.</text>
</comment>
<sequence>MRGYFAAKPLKLLLLSRGGEVALRRRGQKKLTKPGPKSKEQPLSDVPLQNTEKQDEGEGKESTLDIQLPRSMIQNIGTLRDSYKTRVFRGIEQIVTNGINQREIASGHVVQDLEALGRGYRIAVFNQIRKICSEIIKRLRSIISAQKITSSSKRNATDTPLPPLWHVPQRYS</sequence>
<dbReference type="EMBL" id="CM056744">
    <property type="protein sequence ID" value="KAJ8665994.1"/>
    <property type="molecule type" value="Genomic_DNA"/>
</dbReference>
<gene>
    <name evidence="1" type="ORF">QAD02_007656</name>
</gene>
<evidence type="ECO:0000313" key="2">
    <source>
        <dbReference type="Proteomes" id="UP001239111"/>
    </source>
</evidence>
<name>A0ACC2N464_9HYME</name>
<evidence type="ECO:0000313" key="1">
    <source>
        <dbReference type="EMBL" id="KAJ8665994.1"/>
    </source>
</evidence>
<keyword evidence="2" id="KW-1185">Reference proteome</keyword>
<organism evidence="1 2">
    <name type="scientific">Eretmocerus hayati</name>
    <dbReference type="NCBI Taxonomy" id="131215"/>
    <lineage>
        <taxon>Eukaryota</taxon>
        <taxon>Metazoa</taxon>
        <taxon>Ecdysozoa</taxon>
        <taxon>Arthropoda</taxon>
        <taxon>Hexapoda</taxon>
        <taxon>Insecta</taxon>
        <taxon>Pterygota</taxon>
        <taxon>Neoptera</taxon>
        <taxon>Endopterygota</taxon>
        <taxon>Hymenoptera</taxon>
        <taxon>Apocrita</taxon>
        <taxon>Proctotrupomorpha</taxon>
        <taxon>Chalcidoidea</taxon>
        <taxon>Aphelinidae</taxon>
        <taxon>Aphelininae</taxon>
        <taxon>Eretmocerus</taxon>
    </lineage>
</organism>
<accession>A0ACC2N464</accession>
<dbReference type="Proteomes" id="UP001239111">
    <property type="component" value="Chromosome 4"/>
</dbReference>
<reference evidence="1" key="1">
    <citation type="submission" date="2023-04" db="EMBL/GenBank/DDBJ databases">
        <title>A chromosome-level genome assembly of the parasitoid wasp Eretmocerus hayati.</title>
        <authorList>
            <person name="Zhong Y."/>
            <person name="Liu S."/>
            <person name="Liu Y."/>
        </authorList>
    </citation>
    <scope>NUCLEOTIDE SEQUENCE</scope>
    <source>
        <strain evidence="1">ZJU_SS_LIU_2023</strain>
    </source>
</reference>
<protein>
    <submittedName>
        <fullName evidence="1">Uncharacterized protein</fullName>
    </submittedName>
</protein>
<proteinExistence type="predicted"/>